<dbReference type="eggNOG" id="ENOG5032W1K">
    <property type="taxonomic scope" value="Bacteria"/>
</dbReference>
<name>E4MPA1_CAPOC</name>
<sequence length="114" mass="13704">MVIRIINKKIMSKIWKNIIAQTQEEVKATFQELYASVDFGAYIAPQDYFVSYIFKTEEELSKAKETGLLQKINDYHQKLLREQQYPEEGIKDCTFTSQEDCDKEWNGNWYYYYK</sequence>
<dbReference type="AlphaFoldDB" id="E4MPA1"/>
<organism evidence="1 2">
    <name type="scientific">Capnocytophaga ochracea F0287</name>
    <dbReference type="NCBI Taxonomy" id="873517"/>
    <lineage>
        <taxon>Bacteria</taxon>
        <taxon>Pseudomonadati</taxon>
        <taxon>Bacteroidota</taxon>
        <taxon>Flavobacteriia</taxon>
        <taxon>Flavobacteriales</taxon>
        <taxon>Flavobacteriaceae</taxon>
        <taxon>Capnocytophaga</taxon>
    </lineage>
</organism>
<dbReference type="Proteomes" id="UP000005391">
    <property type="component" value="Unassembled WGS sequence"/>
</dbReference>
<evidence type="ECO:0000313" key="1">
    <source>
        <dbReference type="EMBL" id="EFS98452.1"/>
    </source>
</evidence>
<proteinExistence type="predicted"/>
<dbReference type="HOGENOM" id="CLU_2245044_0_0_10"/>
<dbReference type="EMBL" id="AEOH01000005">
    <property type="protein sequence ID" value="EFS98452.1"/>
    <property type="molecule type" value="Genomic_DNA"/>
</dbReference>
<reference evidence="1 2" key="1">
    <citation type="submission" date="2010-10" db="EMBL/GenBank/DDBJ databases">
        <authorList>
            <person name="Muzny D."/>
            <person name="Qin X."/>
            <person name="Deng J."/>
            <person name="Jiang H."/>
            <person name="Liu Y."/>
            <person name="Qu J."/>
            <person name="Song X.-Z."/>
            <person name="Zhang L."/>
            <person name="Thornton R."/>
            <person name="Coyle M."/>
            <person name="Francisco L."/>
            <person name="Jackson L."/>
            <person name="Javaid M."/>
            <person name="Korchina V."/>
            <person name="Kovar C."/>
            <person name="Mata R."/>
            <person name="Mathew T."/>
            <person name="Ngo R."/>
            <person name="Nguyen L."/>
            <person name="Nguyen N."/>
            <person name="Okwuonu G."/>
            <person name="Ongeri F."/>
            <person name="Pham C."/>
            <person name="Simmons D."/>
            <person name="Wilczek-Boney K."/>
            <person name="Hale W."/>
            <person name="Jakkamsetti A."/>
            <person name="Pham P."/>
            <person name="Ruth R."/>
            <person name="San Lucas F."/>
            <person name="Warren J."/>
            <person name="Zhang J."/>
            <person name="Zhao Z."/>
            <person name="Zhou C."/>
            <person name="Zhu D."/>
            <person name="Lee S."/>
            <person name="Bess C."/>
            <person name="Blankenburg K."/>
            <person name="Forbes L."/>
            <person name="Fu Q."/>
            <person name="Gubbala S."/>
            <person name="Hirani K."/>
            <person name="Jayaseelan J.C."/>
            <person name="Lara F."/>
            <person name="Munidasa M."/>
            <person name="Palculict T."/>
            <person name="Patil S."/>
            <person name="Pu L.-L."/>
            <person name="Saada N."/>
            <person name="Tang L."/>
            <person name="Weissenberger G."/>
            <person name="Zhu Y."/>
            <person name="Hemphill L."/>
            <person name="Shang Y."/>
            <person name="Youmans B."/>
            <person name="Ayvaz T."/>
            <person name="Ross M."/>
            <person name="Santibanez J."/>
            <person name="Aqrawi P."/>
            <person name="Gross S."/>
            <person name="Joshi V."/>
            <person name="Fowler G."/>
            <person name="Nazareth L."/>
            <person name="Reid J."/>
            <person name="Worley K."/>
            <person name="Petrosino J."/>
            <person name="Highlander S."/>
            <person name="Gibbs R."/>
        </authorList>
    </citation>
    <scope>NUCLEOTIDE SEQUENCE [LARGE SCALE GENOMIC DNA]</scope>
    <source>
        <strain evidence="1 2">F0287</strain>
    </source>
</reference>
<comment type="caution">
    <text evidence="1">The sequence shown here is derived from an EMBL/GenBank/DDBJ whole genome shotgun (WGS) entry which is preliminary data.</text>
</comment>
<protein>
    <submittedName>
        <fullName evidence="1">Uncharacterized protein</fullName>
    </submittedName>
</protein>
<evidence type="ECO:0000313" key="2">
    <source>
        <dbReference type="Proteomes" id="UP000005391"/>
    </source>
</evidence>
<accession>E4MPA1</accession>
<gene>
    <name evidence="1" type="ORF">HMPREF1977_0211</name>
</gene>